<feature type="region of interest" description="Disordered" evidence="1">
    <location>
        <begin position="27"/>
        <end position="68"/>
    </location>
</feature>
<name>L2F9T8_COLFN</name>
<feature type="non-terminal residue" evidence="2">
    <location>
        <position position="1"/>
    </location>
</feature>
<sequence length="84" mass="9156">FFNNERWAEAGYSFETAFLGTVLRNTWPSSRSRRTPGLPRVRRPPPRGSSSTTAAGRPPTRSSRSARACRGGCCGKWPARTSGG</sequence>
<feature type="compositionally biased region" description="Low complexity" evidence="1">
    <location>
        <begin position="48"/>
        <end position="68"/>
    </location>
</feature>
<protein>
    <submittedName>
        <fullName evidence="2">Uncharacterized protein</fullName>
    </submittedName>
</protein>
<evidence type="ECO:0000313" key="2">
    <source>
        <dbReference type="EMBL" id="ELA23097.1"/>
    </source>
</evidence>
<dbReference type="HOGENOM" id="CLU_2549082_0_0_1"/>
<gene>
    <name evidence="2" type="ORF">CGGC5_15080</name>
</gene>
<evidence type="ECO:0000256" key="1">
    <source>
        <dbReference type="SAM" id="MobiDB-lite"/>
    </source>
</evidence>
<dbReference type="AlphaFoldDB" id="L2F9T8"/>
<accession>L2F9T8</accession>
<reference evidence="2" key="1">
    <citation type="submission" date="2012-08" db="EMBL/GenBank/DDBJ databases">
        <title>Genome analysis of Colletotrichum orbiculare and Colletotrichum fructicola.</title>
        <authorList>
            <person name="Gan P.H.P."/>
            <person name="Ikeda K."/>
            <person name="Irieda H."/>
            <person name="Narusaka M."/>
            <person name="O'Connell R.J."/>
            <person name="Narusaka Y."/>
            <person name="Takano Y."/>
            <person name="Kubo Y."/>
            <person name="Shirasu K."/>
        </authorList>
    </citation>
    <scope>NUCLEOTIDE SEQUENCE</scope>
    <source>
        <strain evidence="2">Nara gc5</strain>
    </source>
</reference>
<proteinExistence type="predicted"/>
<feature type="non-terminal residue" evidence="2">
    <location>
        <position position="84"/>
    </location>
</feature>
<dbReference type="EMBL" id="KB021442">
    <property type="protein sequence ID" value="ELA23097.1"/>
    <property type="molecule type" value="Genomic_DNA"/>
</dbReference>
<organism evidence="2">
    <name type="scientific">Colletotrichum fructicola (strain Nara gc5)</name>
    <name type="common">Anthracnose fungus</name>
    <name type="synonym">Colletotrichum gloeosporioides (strain Nara gc5)</name>
    <dbReference type="NCBI Taxonomy" id="1213859"/>
    <lineage>
        <taxon>Eukaryota</taxon>
        <taxon>Fungi</taxon>
        <taxon>Dikarya</taxon>
        <taxon>Ascomycota</taxon>
        <taxon>Pezizomycotina</taxon>
        <taxon>Sordariomycetes</taxon>
        <taxon>Hypocreomycetidae</taxon>
        <taxon>Glomerellales</taxon>
        <taxon>Glomerellaceae</taxon>
        <taxon>Colletotrichum</taxon>
        <taxon>Colletotrichum gloeosporioides species complex</taxon>
    </lineage>
</organism>